<organism evidence="5 6">
    <name type="scientific">Tetradesmus obliquus</name>
    <name type="common">Green alga</name>
    <name type="synonym">Acutodesmus obliquus</name>
    <dbReference type="NCBI Taxonomy" id="3088"/>
    <lineage>
        <taxon>Eukaryota</taxon>
        <taxon>Viridiplantae</taxon>
        <taxon>Chlorophyta</taxon>
        <taxon>core chlorophytes</taxon>
        <taxon>Chlorophyceae</taxon>
        <taxon>CS clade</taxon>
        <taxon>Sphaeropleales</taxon>
        <taxon>Scenedesmaceae</taxon>
        <taxon>Tetradesmus</taxon>
    </lineage>
</organism>
<dbReference type="GO" id="GO:0006511">
    <property type="term" value="P:ubiquitin-dependent protein catabolic process"/>
    <property type="evidence" value="ECO:0007669"/>
    <property type="project" value="InterPro"/>
</dbReference>
<proteinExistence type="inferred from homology"/>
<dbReference type="Pfam" id="PF00888">
    <property type="entry name" value="Cullin"/>
    <property type="match status" value="1"/>
</dbReference>
<dbReference type="Pfam" id="PF10557">
    <property type="entry name" value="Cullin_Nedd8"/>
    <property type="match status" value="1"/>
</dbReference>
<accession>A0A383WLY6</accession>
<dbReference type="InterPro" id="IPR036317">
    <property type="entry name" value="Cullin_homology_sf"/>
</dbReference>
<dbReference type="InterPro" id="IPR059120">
    <property type="entry name" value="Cullin-like_AB"/>
</dbReference>
<evidence type="ECO:0000256" key="1">
    <source>
        <dbReference type="ARBA" id="ARBA00006019"/>
    </source>
</evidence>
<feature type="domain" description="Cullin family profile" evidence="4">
    <location>
        <begin position="392"/>
        <end position="669"/>
    </location>
</feature>
<name>A0A383WLY6_TETOB</name>
<dbReference type="PROSITE" id="PS50069">
    <property type="entry name" value="CULLIN_2"/>
    <property type="match status" value="1"/>
</dbReference>
<dbReference type="EMBL" id="FNXT01001306">
    <property type="protein sequence ID" value="SZX78144.1"/>
    <property type="molecule type" value="Genomic_DNA"/>
</dbReference>
<dbReference type="Pfam" id="PF26557">
    <property type="entry name" value="Cullin_AB"/>
    <property type="match status" value="1"/>
</dbReference>
<gene>
    <name evidence="5" type="ORF">BQ4739_LOCUS18460</name>
</gene>
<dbReference type="FunFam" id="1.10.10.10:FF:000503">
    <property type="entry name" value="Cullin-1"/>
    <property type="match status" value="1"/>
</dbReference>
<dbReference type="FunFam" id="1.20.1310.10:FF:000021">
    <property type="entry name" value="Cullin-1, putative"/>
    <property type="match status" value="1"/>
</dbReference>
<dbReference type="InterPro" id="IPR036388">
    <property type="entry name" value="WH-like_DNA-bd_sf"/>
</dbReference>
<dbReference type="Gene3D" id="3.30.230.130">
    <property type="entry name" value="Cullin, Chain C, Domain 2"/>
    <property type="match status" value="1"/>
</dbReference>
<dbReference type="Gene3D" id="1.20.1310.10">
    <property type="entry name" value="Cullin Repeats"/>
    <property type="match status" value="5"/>
</dbReference>
<evidence type="ECO:0000256" key="3">
    <source>
        <dbReference type="RuleBase" id="RU003829"/>
    </source>
</evidence>
<dbReference type="InterPro" id="IPR016159">
    <property type="entry name" value="Cullin_repeat-like_dom_sf"/>
</dbReference>
<protein>
    <recommendedName>
        <fullName evidence="4">Cullin family profile domain-containing protein</fullName>
    </recommendedName>
</protein>
<dbReference type="SMART" id="SM00182">
    <property type="entry name" value="CULLIN"/>
    <property type="match status" value="1"/>
</dbReference>
<dbReference type="SUPFAM" id="SSF74788">
    <property type="entry name" value="Cullin repeat-like"/>
    <property type="match status" value="1"/>
</dbReference>
<dbReference type="FunFam" id="1.20.1310.10:FF:000001">
    <property type="entry name" value="Cullin 3"/>
    <property type="match status" value="1"/>
</dbReference>
<dbReference type="Gene3D" id="1.10.10.10">
    <property type="entry name" value="Winged helix-like DNA-binding domain superfamily/Winged helix DNA-binding domain"/>
    <property type="match status" value="1"/>
</dbReference>
<sequence length="794" mass="92744">MADKKPIELEEGWASMQRGIDKLIRLLEGETESQFNAEQYMMLYTTIYNMCTQKPPYDYSEHLYQRYREAFNNYINDKVLPALREHRDEVLLRELLSRWNNHKVMVRWLSRFFNYLDRYYVLRHSLHPLKDVGLLCFRDQVYADVKRNARSAVLKLIEREREGELIDKMMLKNILDIFIEVGMGSMDHYERDFEEVLLNETASYYKRKAAEWINEDSCPEYMLKAEDCLRLEEERVDNYLHASTKPKLLREVESELLAKYEQDLLQKEHSGCAALLRDDKTEDLARMYRLFSRITRGLDPIADCFKEHVESEGMKLVKEVAEAVEAKKEKDAGKPSRDSGTSHEQQYVRQVIQLHDKYLSYVSTCFANSSLFHKALKEAFEGFCNKAVAGSTSAELMANFCDNLLKKGGSEKLSDEAIEETLEKVVKLLAYISDKDLFAEFYRKRLARRLLQDKSASDDHERSTLKQQCGAQFTSNMQGMDKSASDDHERSILTRLKQQCGAQFTSKMEGMVTDLQLAREKQQNFDEWKQRKNKQLPIDLSVTVLTTGFWPTYKSMDLALPGEMVEGIEAFKEFYEAETKHRKLTWIYTQVGRCDILHPVDADLVYFKGFSGNSYCLTVLLKSLELVLSTLQAATLLLFNEAEELSYGEVQERLNLQEEDVTRLLHSLSCAKYQILAKEPAGRTISKNDKFKLNVKFTDRMKRIKVPLPPTDEKKKVIEDVDKDRRYAIDAAIVRTMKSRKVLQHQQLVLEVVQQLSRMFKPDFKLIKKRIEDLISRDYLERDKDNPQLFKYLA</sequence>
<keyword evidence="6" id="KW-1185">Reference proteome</keyword>
<evidence type="ECO:0000313" key="6">
    <source>
        <dbReference type="Proteomes" id="UP000256970"/>
    </source>
</evidence>
<dbReference type="SMART" id="SM00884">
    <property type="entry name" value="Cullin_Nedd8"/>
    <property type="match status" value="1"/>
</dbReference>
<dbReference type="PANTHER" id="PTHR11932">
    <property type="entry name" value="CULLIN"/>
    <property type="match status" value="1"/>
</dbReference>
<evidence type="ECO:0000256" key="2">
    <source>
        <dbReference type="PROSITE-ProRule" id="PRU00330"/>
    </source>
</evidence>
<evidence type="ECO:0000259" key="4">
    <source>
        <dbReference type="PROSITE" id="PS50069"/>
    </source>
</evidence>
<dbReference type="SUPFAM" id="SSF46785">
    <property type="entry name" value="Winged helix' DNA-binding domain"/>
    <property type="match status" value="1"/>
</dbReference>
<reference evidence="5 6" key="1">
    <citation type="submission" date="2016-10" db="EMBL/GenBank/DDBJ databases">
        <authorList>
            <person name="Cai Z."/>
        </authorList>
    </citation>
    <scope>NUCLEOTIDE SEQUENCE [LARGE SCALE GENOMIC DNA]</scope>
</reference>
<dbReference type="GO" id="GO:0031625">
    <property type="term" value="F:ubiquitin protein ligase binding"/>
    <property type="evidence" value="ECO:0007669"/>
    <property type="project" value="InterPro"/>
</dbReference>
<dbReference type="Proteomes" id="UP000256970">
    <property type="component" value="Unassembled WGS sequence"/>
</dbReference>
<dbReference type="InterPro" id="IPR045093">
    <property type="entry name" value="Cullin"/>
</dbReference>
<dbReference type="InterPro" id="IPR019559">
    <property type="entry name" value="Cullin_neddylation_domain"/>
</dbReference>
<dbReference type="STRING" id="3088.A0A383WLY6"/>
<dbReference type="InterPro" id="IPR001373">
    <property type="entry name" value="Cullin_N"/>
</dbReference>
<dbReference type="SUPFAM" id="SSF75632">
    <property type="entry name" value="Cullin homology domain"/>
    <property type="match status" value="2"/>
</dbReference>
<dbReference type="AlphaFoldDB" id="A0A383WLY6"/>
<dbReference type="FunFam" id="1.20.1310.10:FF:000020">
    <property type="entry name" value="Cullin-1, putative"/>
    <property type="match status" value="1"/>
</dbReference>
<dbReference type="InterPro" id="IPR036390">
    <property type="entry name" value="WH_DNA-bd_sf"/>
</dbReference>
<dbReference type="InterPro" id="IPR016158">
    <property type="entry name" value="Cullin_homology"/>
</dbReference>
<evidence type="ECO:0000313" key="5">
    <source>
        <dbReference type="EMBL" id="SZX78144.1"/>
    </source>
</evidence>
<comment type="similarity">
    <text evidence="1 2 3">Belongs to the cullin family.</text>
</comment>